<dbReference type="AlphaFoldDB" id="A0A0Q9ZFY2"/>
<dbReference type="STRING" id="270918.APR42_10550"/>
<organism evidence="2 3">
    <name type="scientific">Salegentibacter mishustinae</name>
    <dbReference type="NCBI Taxonomy" id="270918"/>
    <lineage>
        <taxon>Bacteria</taxon>
        <taxon>Pseudomonadati</taxon>
        <taxon>Bacteroidota</taxon>
        <taxon>Flavobacteriia</taxon>
        <taxon>Flavobacteriales</taxon>
        <taxon>Flavobacteriaceae</taxon>
        <taxon>Salegentibacter</taxon>
    </lineage>
</organism>
<dbReference type="CDD" id="cd07379">
    <property type="entry name" value="MPP_239FB"/>
    <property type="match status" value="1"/>
</dbReference>
<evidence type="ECO:0000313" key="3">
    <source>
        <dbReference type="Proteomes" id="UP000051643"/>
    </source>
</evidence>
<dbReference type="InterPro" id="IPR029052">
    <property type="entry name" value="Metallo-depent_PP-like"/>
</dbReference>
<dbReference type="Pfam" id="PF00149">
    <property type="entry name" value="Metallophos"/>
    <property type="match status" value="1"/>
</dbReference>
<dbReference type="Proteomes" id="UP000051643">
    <property type="component" value="Unassembled WGS sequence"/>
</dbReference>
<evidence type="ECO:0000259" key="1">
    <source>
        <dbReference type="Pfam" id="PF00149"/>
    </source>
</evidence>
<accession>A0A0Q9ZFY2</accession>
<reference evidence="2" key="1">
    <citation type="submission" date="2015-10" db="EMBL/GenBank/DDBJ databases">
        <title>Draft genome sequence of Salegentibacter mishustinae KCTC 12263.</title>
        <authorList>
            <person name="Lin W."/>
            <person name="Zheng Q."/>
        </authorList>
    </citation>
    <scope>NUCLEOTIDE SEQUENCE [LARGE SCALE GENOMIC DNA]</scope>
    <source>
        <strain evidence="2">KCTC 12263</strain>
    </source>
</reference>
<dbReference type="GO" id="GO:0016787">
    <property type="term" value="F:hydrolase activity"/>
    <property type="evidence" value="ECO:0007669"/>
    <property type="project" value="InterPro"/>
</dbReference>
<protein>
    <submittedName>
        <fullName evidence="2">Metallophosphoesterase</fullName>
    </submittedName>
</protein>
<proteinExistence type="predicted"/>
<name>A0A0Q9ZFY2_9FLAO</name>
<comment type="caution">
    <text evidence="2">The sequence shown here is derived from an EMBL/GenBank/DDBJ whole genome shotgun (WGS) entry which is preliminary data.</text>
</comment>
<dbReference type="PANTHER" id="PTHR12905:SF0">
    <property type="entry name" value="CALCINEURIN-LIKE PHOSPHOESTERASE DOMAIN-CONTAINING PROTEIN"/>
    <property type="match status" value="1"/>
</dbReference>
<dbReference type="OrthoDB" id="332939at2"/>
<dbReference type="RefSeq" id="WP_057482856.1">
    <property type="nucleotide sequence ID" value="NZ_BMWR01000005.1"/>
</dbReference>
<dbReference type="PANTHER" id="PTHR12905">
    <property type="entry name" value="METALLOPHOSPHOESTERASE"/>
    <property type="match status" value="1"/>
</dbReference>
<gene>
    <name evidence="2" type="ORF">APR42_10550</name>
</gene>
<evidence type="ECO:0000313" key="2">
    <source>
        <dbReference type="EMBL" id="KRG27511.1"/>
    </source>
</evidence>
<dbReference type="InterPro" id="IPR004843">
    <property type="entry name" value="Calcineurin-like_PHP"/>
</dbReference>
<feature type="domain" description="Calcineurin-like phosphoesterase" evidence="1">
    <location>
        <begin position="1"/>
        <end position="175"/>
    </location>
</feature>
<dbReference type="Gene3D" id="3.60.21.10">
    <property type="match status" value="1"/>
</dbReference>
<dbReference type="InterPro" id="IPR051693">
    <property type="entry name" value="UPF0046_metallophosphoest"/>
</dbReference>
<keyword evidence="3" id="KW-1185">Reference proteome</keyword>
<dbReference type="SUPFAM" id="SSF56300">
    <property type="entry name" value="Metallo-dependent phosphatases"/>
    <property type="match status" value="1"/>
</dbReference>
<dbReference type="EMBL" id="LKTP01000035">
    <property type="protein sequence ID" value="KRG27511.1"/>
    <property type="molecule type" value="Genomic_DNA"/>
</dbReference>
<sequence>MKLICISDTHNKHHQIPIPDGDVLIHAGDITEGGTKREVLDFLEWFSSQPHQHKIFIAGNHDFYFEKNEDKNIQKIIPQNICYLKNDGITINNIKFWGSPITPGNGTWAFNEILTQEISKHWEQIPEDTQVLITHTPPYKIKDVLNNGRHAGCASLLKTLQNRQIEFHIFGHVHDSYGITSISGTKFINASCLDNKDRYLHKPLEVIIK</sequence>